<sequence>MSKLVRVSNLTRGKKVLISNGNYSEFLLEVKAKFDLEPDVEVILKDDQGAEIQADVFLVLLDLVLIPNLEFIIKDEFQNEVPLSFNLDPGISSHVGSQNDSVNSCSSLTTFGQNLDFTQILKSTVDSNHELQNLVTECNSKGFVNKQSSTILINCFVTKLIEIKGPSPSTADQRLFAISILNILPCWRYPQSAEGIDILFDDVNRSGLIQSRLRAIHQKLNAEQPNRKRSSQIKTLGSHSKTSKTAVAESPEFNEKLVQDLNSASTKDGGGLIKELMGATLDHRNYLRSTRDNLFLKIYPKFKECDFMINHEFTLMHPNDDNRFLENWPALSEGIVEKAKEISHAPALLKFLAEEFSNWDSGIGALLALLHLIPPTVQGKGKGKRCKLNEAAGRLISFYKTNTPLQSILDTWKPEITQPSLICIGDNKKNLSSFFVYCDGHILPLAAQNSTEAIDSLFKTHIVFSIEYDDNLKGLWKFLQACVYKLDLDSPLPPRTSSALLSRVEFRHKIWIVSIQSTRLCLIVGILFLLTLWRPYGRINERRSEDVWEQVPYSRILGSYEIYEEARSMLILAEETSNVDPDPDATSNNRPALRKEATIGQFF</sequence>
<protein>
    <submittedName>
        <fullName evidence="3">Uncharacterized protein</fullName>
    </submittedName>
</protein>
<dbReference type="AlphaFoldDB" id="A0A226D7S5"/>
<feature type="transmembrane region" description="Helical" evidence="2">
    <location>
        <begin position="510"/>
        <end position="533"/>
    </location>
</feature>
<keyword evidence="2" id="KW-1133">Transmembrane helix</keyword>
<organism evidence="3 4">
    <name type="scientific">Folsomia candida</name>
    <name type="common">Springtail</name>
    <dbReference type="NCBI Taxonomy" id="158441"/>
    <lineage>
        <taxon>Eukaryota</taxon>
        <taxon>Metazoa</taxon>
        <taxon>Ecdysozoa</taxon>
        <taxon>Arthropoda</taxon>
        <taxon>Hexapoda</taxon>
        <taxon>Collembola</taxon>
        <taxon>Entomobryomorpha</taxon>
        <taxon>Isotomoidea</taxon>
        <taxon>Isotomidae</taxon>
        <taxon>Proisotominae</taxon>
        <taxon>Folsomia</taxon>
    </lineage>
</organism>
<feature type="compositionally biased region" description="Polar residues" evidence="1">
    <location>
        <begin position="232"/>
        <end position="245"/>
    </location>
</feature>
<keyword evidence="4" id="KW-1185">Reference proteome</keyword>
<name>A0A226D7S5_FOLCA</name>
<evidence type="ECO:0000256" key="1">
    <source>
        <dbReference type="SAM" id="MobiDB-lite"/>
    </source>
</evidence>
<dbReference type="OMA" id="DFMINHE"/>
<evidence type="ECO:0000256" key="2">
    <source>
        <dbReference type="SAM" id="Phobius"/>
    </source>
</evidence>
<keyword evidence="2" id="KW-0472">Membrane</keyword>
<evidence type="ECO:0000313" key="3">
    <source>
        <dbReference type="EMBL" id="OXA40316.1"/>
    </source>
</evidence>
<keyword evidence="2" id="KW-0812">Transmembrane</keyword>
<evidence type="ECO:0000313" key="4">
    <source>
        <dbReference type="Proteomes" id="UP000198287"/>
    </source>
</evidence>
<dbReference type="Proteomes" id="UP000198287">
    <property type="component" value="Unassembled WGS sequence"/>
</dbReference>
<dbReference type="EMBL" id="LNIX01000034">
    <property type="protein sequence ID" value="OXA40316.1"/>
    <property type="molecule type" value="Genomic_DNA"/>
</dbReference>
<proteinExistence type="predicted"/>
<dbReference type="OrthoDB" id="7695549at2759"/>
<accession>A0A226D7S5</accession>
<feature type="region of interest" description="Disordered" evidence="1">
    <location>
        <begin position="222"/>
        <end position="250"/>
    </location>
</feature>
<reference evidence="3 4" key="1">
    <citation type="submission" date="2015-12" db="EMBL/GenBank/DDBJ databases">
        <title>The genome of Folsomia candida.</title>
        <authorList>
            <person name="Faddeeva A."/>
            <person name="Derks M.F."/>
            <person name="Anvar Y."/>
            <person name="Smit S."/>
            <person name="Van Straalen N."/>
            <person name="Roelofs D."/>
        </authorList>
    </citation>
    <scope>NUCLEOTIDE SEQUENCE [LARGE SCALE GENOMIC DNA]</scope>
    <source>
        <strain evidence="3 4">VU population</strain>
        <tissue evidence="3">Whole body</tissue>
    </source>
</reference>
<gene>
    <name evidence="3" type="ORF">Fcan01_24863</name>
</gene>
<comment type="caution">
    <text evidence="3">The sequence shown here is derived from an EMBL/GenBank/DDBJ whole genome shotgun (WGS) entry which is preliminary data.</text>
</comment>